<protein>
    <submittedName>
        <fullName evidence="2">3633_t:CDS:1</fullName>
    </submittedName>
</protein>
<dbReference type="Proteomes" id="UP000789901">
    <property type="component" value="Unassembled WGS sequence"/>
</dbReference>
<name>A0ABN7U9X4_GIGMA</name>
<evidence type="ECO:0000313" key="3">
    <source>
        <dbReference type="Proteomes" id="UP000789901"/>
    </source>
</evidence>
<comment type="caution">
    <text evidence="2">The sequence shown here is derived from an EMBL/GenBank/DDBJ whole genome shotgun (WGS) entry which is preliminary data.</text>
</comment>
<keyword evidence="3" id="KW-1185">Reference proteome</keyword>
<dbReference type="SUPFAM" id="SSF50965">
    <property type="entry name" value="Galactose oxidase, central domain"/>
    <property type="match status" value="1"/>
</dbReference>
<proteinExistence type="predicted"/>
<reference evidence="2 3" key="1">
    <citation type="submission" date="2021-06" db="EMBL/GenBank/DDBJ databases">
        <authorList>
            <person name="Kallberg Y."/>
            <person name="Tangrot J."/>
            <person name="Rosling A."/>
        </authorList>
    </citation>
    <scope>NUCLEOTIDE SEQUENCE [LARGE SCALE GENOMIC DNA]</scope>
    <source>
        <strain evidence="2 3">120-4 pot B 10/14</strain>
    </source>
</reference>
<dbReference type="InterPro" id="IPR015915">
    <property type="entry name" value="Kelch-typ_b-propeller"/>
</dbReference>
<accession>A0ABN7U9X4</accession>
<evidence type="ECO:0000256" key="1">
    <source>
        <dbReference type="SAM" id="Phobius"/>
    </source>
</evidence>
<dbReference type="InterPro" id="IPR011043">
    <property type="entry name" value="Gal_Oxase/kelch_b-propeller"/>
</dbReference>
<gene>
    <name evidence="2" type="ORF">GMARGA_LOCUS4319</name>
</gene>
<keyword evidence="1" id="KW-0812">Transmembrane</keyword>
<dbReference type="Gene3D" id="2.120.10.80">
    <property type="entry name" value="Kelch-type beta propeller"/>
    <property type="match status" value="1"/>
</dbReference>
<evidence type="ECO:0000313" key="2">
    <source>
        <dbReference type="EMBL" id="CAG8545997.1"/>
    </source>
</evidence>
<dbReference type="EMBL" id="CAJVQB010001686">
    <property type="protein sequence ID" value="CAG8545997.1"/>
    <property type="molecule type" value="Genomic_DNA"/>
</dbReference>
<keyword evidence="1" id="KW-0472">Membrane</keyword>
<feature type="transmembrane region" description="Helical" evidence="1">
    <location>
        <begin position="306"/>
        <end position="327"/>
    </location>
</feature>
<organism evidence="2 3">
    <name type="scientific">Gigaspora margarita</name>
    <dbReference type="NCBI Taxonomy" id="4874"/>
    <lineage>
        <taxon>Eukaryota</taxon>
        <taxon>Fungi</taxon>
        <taxon>Fungi incertae sedis</taxon>
        <taxon>Mucoromycota</taxon>
        <taxon>Glomeromycotina</taxon>
        <taxon>Glomeromycetes</taxon>
        <taxon>Diversisporales</taxon>
        <taxon>Gigasporaceae</taxon>
        <taxon>Gigaspora</taxon>
    </lineage>
</organism>
<sequence>MNFNRQFYIDLNGVALENNTIHISQWIFINDTPRQVVVDNPFVGGKANSKLFFIDKRSTDGLYVDTFDTALIKWEKNISYKGFPNEFTSLHQTWVTNETNGISYAFAGLEYGIVMFDTINYVWINSNFSILSLKNLFSQSSYPDYNNHVPVLLSNGQILYIGGKSTTSHGRVIVYGGNNNLSIPATPYLAVLNTSNLPYEWSVPNEENSIGSLAGHTSVMVKNYMITAFGTNISENDHYVNRIYKLDTSNILKYTWSFVSDFNNQSITIPQYNNSFPISPIPPTQTNSVDSNASVSSFNSFKLSTLLIVTILVIVVSLICLLILLVYKLKKNTKSYK</sequence>
<keyword evidence="1" id="KW-1133">Transmembrane helix</keyword>